<feature type="region of interest" description="Disordered" evidence="1">
    <location>
        <begin position="96"/>
        <end position="140"/>
    </location>
</feature>
<sequence length="188" mass="18756">MNKASEAPAVSTSDMGARGRRRPARQPLLFAITLLAGAATAAAAVAPDTSDPLKSPECGAAQLALERNIQDAAAGNAGARDSLAAKRKRALETCLGPQSGHAERAGAPPVPIAVPSPSIDPGPGKPAAPPAAATAPPPVRIPRPVAITTCDPGGCWDSEGRRLNFMGPVLIGPQGGVCSIQAGAVQCP</sequence>
<protein>
    <submittedName>
        <fullName evidence="2">Uncharacterized protein</fullName>
    </submittedName>
</protein>
<accession>A0A127JYG4</accession>
<dbReference type="Proteomes" id="UP000070433">
    <property type="component" value="Chromosome"/>
</dbReference>
<organism evidence="2 3">
    <name type="scientific">Ramlibacter tataouinensis</name>
    <dbReference type="NCBI Taxonomy" id="94132"/>
    <lineage>
        <taxon>Bacteria</taxon>
        <taxon>Pseudomonadati</taxon>
        <taxon>Pseudomonadota</taxon>
        <taxon>Betaproteobacteria</taxon>
        <taxon>Burkholderiales</taxon>
        <taxon>Comamonadaceae</taxon>
        <taxon>Ramlibacter</taxon>
    </lineage>
</organism>
<keyword evidence="3" id="KW-1185">Reference proteome</keyword>
<evidence type="ECO:0000256" key="1">
    <source>
        <dbReference type="SAM" id="MobiDB-lite"/>
    </source>
</evidence>
<gene>
    <name evidence="2" type="ORF">UC35_21495</name>
</gene>
<proteinExistence type="predicted"/>
<evidence type="ECO:0000313" key="2">
    <source>
        <dbReference type="EMBL" id="AMO24935.1"/>
    </source>
</evidence>
<feature type="compositionally biased region" description="Pro residues" evidence="1">
    <location>
        <begin position="108"/>
        <end position="140"/>
    </location>
</feature>
<name>A0A127JYG4_9BURK</name>
<dbReference type="AlphaFoldDB" id="A0A127JYG4"/>
<dbReference type="EMBL" id="CP010951">
    <property type="protein sequence ID" value="AMO24935.1"/>
    <property type="molecule type" value="Genomic_DNA"/>
</dbReference>
<reference evidence="2 3" key="1">
    <citation type="journal article" date="2014" name="Int. J. Syst. Evol. Microbiol.">
        <title>Ramlibacter solisilvae sp. nov., isolated from forest soil, and emended description of the genus Ramlibacter.</title>
        <authorList>
            <person name="Lee H.J."/>
            <person name="Lee S.H."/>
            <person name="Lee S.S."/>
            <person name="Lee J.S."/>
            <person name="Kim Y."/>
            <person name="Kim S.C."/>
            <person name="Jeon C.O."/>
        </authorList>
    </citation>
    <scope>NUCLEOTIDE SEQUENCE [LARGE SCALE GENOMIC DNA]</scope>
    <source>
        <strain evidence="2 3">5-10</strain>
    </source>
</reference>
<evidence type="ECO:0000313" key="3">
    <source>
        <dbReference type="Proteomes" id="UP000070433"/>
    </source>
</evidence>
<feature type="region of interest" description="Disordered" evidence="1">
    <location>
        <begin position="1"/>
        <end position="23"/>
    </location>
</feature>